<sequence length="121" mass="13826">MMDTRNWRQGSSAFLYTNKITFVSYCKDTSKTKKKLMYLMSTMHTRPTIMENGKLEIMSFYNETKGGVDTETRTGRLATGTLAVEAQYAFATSTQTAEIVSSNQYTKVNYCKTILYFAQML</sequence>
<dbReference type="Proteomes" id="UP001292094">
    <property type="component" value="Unassembled WGS sequence"/>
</dbReference>
<dbReference type="EMBL" id="JAWZYT010000500">
    <property type="protein sequence ID" value="KAK4322816.1"/>
    <property type="molecule type" value="Genomic_DNA"/>
</dbReference>
<dbReference type="AlphaFoldDB" id="A0AAE1QA97"/>
<accession>A0AAE1QA97</accession>
<name>A0AAE1QA97_9EUCA</name>
<comment type="caution">
    <text evidence="1">The sequence shown here is derived from an EMBL/GenBank/DDBJ whole genome shotgun (WGS) entry which is preliminary data.</text>
</comment>
<organism evidence="1 2">
    <name type="scientific">Petrolisthes manimaculis</name>
    <dbReference type="NCBI Taxonomy" id="1843537"/>
    <lineage>
        <taxon>Eukaryota</taxon>
        <taxon>Metazoa</taxon>
        <taxon>Ecdysozoa</taxon>
        <taxon>Arthropoda</taxon>
        <taxon>Crustacea</taxon>
        <taxon>Multicrustacea</taxon>
        <taxon>Malacostraca</taxon>
        <taxon>Eumalacostraca</taxon>
        <taxon>Eucarida</taxon>
        <taxon>Decapoda</taxon>
        <taxon>Pleocyemata</taxon>
        <taxon>Anomura</taxon>
        <taxon>Galatheoidea</taxon>
        <taxon>Porcellanidae</taxon>
        <taxon>Petrolisthes</taxon>
    </lineage>
</organism>
<keyword evidence="2" id="KW-1185">Reference proteome</keyword>
<evidence type="ECO:0000313" key="2">
    <source>
        <dbReference type="Proteomes" id="UP001292094"/>
    </source>
</evidence>
<evidence type="ECO:0000313" key="1">
    <source>
        <dbReference type="EMBL" id="KAK4322816.1"/>
    </source>
</evidence>
<gene>
    <name evidence="1" type="ORF">Pmani_006481</name>
</gene>
<proteinExistence type="predicted"/>
<reference evidence="1" key="1">
    <citation type="submission" date="2023-11" db="EMBL/GenBank/DDBJ databases">
        <title>Genome assemblies of two species of porcelain crab, Petrolisthes cinctipes and Petrolisthes manimaculis (Anomura: Porcellanidae).</title>
        <authorList>
            <person name="Angst P."/>
        </authorList>
    </citation>
    <scope>NUCLEOTIDE SEQUENCE</scope>
    <source>
        <strain evidence="1">PB745_02</strain>
        <tissue evidence="1">Gill</tissue>
    </source>
</reference>
<protein>
    <submittedName>
        <fullName evidence="1">Uncharacterized protein</fullName>
    </submittedName>
</protein>